<name>F2RL00_STRVP</name>
<dbReference type="KEGG" id="sve:SVEN_2103"/>
<evidence type="ECO:0000313" key="2">
    <source>
        <dbReference type="Proteomes" id="UP000006854"/>
    </source>
</evidence>
<proteinExistence type="predicted"/>
<dbReference type="EMBL" id="FR845719">
    <property type="protein sequence ID" value="CCA55389.1"/>
    <property type="molecule type" value="Genomic_DNA"/>
</dbReference>
<protein>
    <submittedName>
        <fullName evidence="1">Uncharacterized protein</fullName>
    </submittedName>
</protein>
<dbReference type="STRING" id="953739.SVEN_2103"/>
<reference evidence="1 2" key="1">
    <citation type="journal article" date="2011" name="BMC Genomics">
        <title>Genome-wide analysis of the role of GlnR in Streptomyces venezuelae provides new insights into global nitrogen regulation in actinomycetes.</title>
        <authorList>
            <person name="Pullan S.T."/>
            <person name="Bibb M.J."/>
            <person name="Merrick M."/>
        </authorList>
    </citation>
    <scope>NUCLEOTIDE SEQUENCE [LARGE SCALE GENOMIC DNA]</scope>
    <source>
        <strain evidence="2">ATCC 10712 / CBS 650.69 / DSM 40230 / JCM 4526 / NBRC 13096 / PD 04745</strain>
    </source>
</reference>
<evidence type="ECO:0000313" key="1">
    <source>
        <dbReference type="EMBL" id="CCA55389.1"/>
    </source>
</evidence>
<dbReference type="OrthoDB" id="4320984at2"/>
<dbReference type="PATRIC" id="fig|953739.5.peg.4263"/>
<organism evidence="1 2">
    <name type="scientific">Streptomyces venezuelae (strain ATCC 10712 / CBS 650.69 / DSM 40230 / JCM 4526 / NBRC 13096 / PD 04745)</name>
    <dbReference type="NCBI Taxonomy" id="953739"/>
    <lineage>
        <taxon>Bacteria</taxon>
        <taxon>Bacillati</taxon>
        <taxon>Actinomycetota</taxon>
        <taxon>Actinomycetes</taxon>
        <taxon>Kitasatosporales</taxon>
        <taxon>Streptomycetaceae</taxon>
        <taxon>Streptomyces</taxon>
    </lineage>
</organism>
<dbReference type="AlphaFoldDB" id="F2RL00"/>
<accession>F2RL00</accession>
<keyword evidence="2" id="KW-1185">Reference proteome</keyword>
<dbReference type="Proteomes" id="UP000006854">
    <property type="component" value="Chromosome"/>
</dbReference>
<dbReference type="GeneID" id="51862676"/>
<dbReference type="HOGENOM" id="CLU_2810820_0_0_11"/>
<sequence>MTTPAHPLRAKHAGTDPVHAARSILAGGHNTACLIWLDPKAPHQWLPDTTPVTCAACERALARKANR</sequence>
<dbReference type="RefSeq" id="WP_015033307.1">
    <property type="nucleotide sequence ID" value="NC_018750.1"/>
</dbReference>
<gene>
    <name evidence="1" type="ordered locus">SVEN_2103</name>
</gene>